<keyword evidence="4" id="KW-1185">Reference proteome</keyword>
<evidence type="ECO:0000256" key="2">
    <source>
        <dbReference type="SAM" id="SignalP"/>
    </source>
</evidence>
<evidence type="ECO:0000313" key="4">
    <source>
        <dbReference type="Proteomes" id="UP001634007"/>
    </source>
</evidence>
<keyword evidence="2" id="KW-0732">Signal</keyword>
<feature type="compositionally biased region" description="Polar residues" evidence="1">
    <location>
        <begin position="103"/>
        <end position="112"/>
    </location>
</feature>
<sequence>MAGFKLGLALSFVILLLLSDGVLSAFQTRKIGVHVKKFGGGSGGHASSGGGHAGGGSHAGGGGYVGGGGSGYKGDGAHTGSGGVSNGGQVWPGGGANPHRGTQRSSAIGTRPSSPLASAVCSSLLLGLLFLLQL</sequence>
<organism evidence="3 4">
    <name type="scientific">Eucalyptus globulus</name>
    <name type="common">Tasmanian blue gum</name>
    <dbReference type="NCBI Taxonomy" id="34317"/>
    <lineage>
        <taxon>Eukaryota</taxon>
        <taxon>Viridiplantae</taxon>
        <taxon>Streptophyta</taxon>
        <taxon>Embryophyta</taxon>
        <taxon>Tracheophyta</taxon>
        <taxon>Spermatophyta</taxon>
        <taxon>Magnoliopsida</taxon>
        <taxon>eudicotyledons</taxon>
        <taxon>Gunneridae</taxon>
        <taxon>Pentapetalae</taxon>
        <taxon>rosids</taxon>
        <taxon>malvids</taxon>
        <taxon>Myrtales</taxon>
        <taxon>Myrtaceae</taxon>
        <taxon>Myrtoideae</taxon>
        <taxon>Eucalypteae</taxon>
        <taxon>Eucalyptus</taxon>
    </lineage>
</organism>
<feature type="chain" id="PRO_5044881138" description="Glycine-rich protein" evidence="2">
    <location>
        <begin position="25"/>
        <end position="134"/>
    </location>
</feature>
<feature type="signal peptide" evidence="2">
    <location>
        <begin position="1"/>
        <end position="24"/>
    </location>
</feature>
<evidence type="ECO:0008006" key="5">
    <source>
        <dbReference type="Google" id="ProtNLM"/>
    </source>
</evidence>
<comment type="caution">
    <text evidence="3">The sequence shown here is derived from an EMBL/GenBank/DDBJ whole genome shotgun (WGS) entry which is preliminary data.</text>
</comment>
<gene>
    <name evidence="3" type="ORF">ACJRO7_015234</name>
</gene>
<accession>A0ABD3L2W9</accession>
<proteinExistence type="predicted"/>
<dbReference type="AlphaFoldDB" id="A0ABD3L2W9"/>
<feature type="region of interest" description="Disordered" evidence="1">
    <location>
        <begin position="75"/>
        <end position="113"/>
    </location>
</feature>
<feature type="compositionally biased region" description="Gly residues" evidence="1">
    <location>
        <begin position="75"/>
        <end position="96"/>
    </location>
</feature>
<name>A0ABD3L2W9_EUCGL</name>
<evidence type="ECO:0000256" key="1">
    <source>
        <dbReference type="SAM" id="MobiDB-lite"/>
    </source>
</evidence>
<evidence type="ECO:0000313" key="3">
    <source>
        <dbReference type="EMBL" id="KAL3746245.1"/>
    </source>
</evidence>
<reference evidence="3 4" key="1">
    <citation type="submission" date="2024-11" db="EMBL/GenBank/DDBJ databases">
        <title>Chromosome-level genome assembly of Eucalyptus globulus Labill. provides insights into its genome evolution.</title>
        <authorList>
            <person name="Li X."/>
        </authorList>
    </citation>
    <scope>NUCLEOTIDE SEQUENCE [LARGE SCALE GENOMIC DNA]</scope>
    <source>
        <strain evidence="3">CL2024</strain>
        <tissue evidence="3">Fresh tender leaves</tissue>
    </source>
</reference>
<protein>
    <recommendedName>
        <fullName evidence="5">Glycine-rich protein</fullName>
    </recommendedName>
</protein>
<dbReference type="Proteomes" id="UP001634007">
    <property type="component" value="Unassembled WGS sequence"/>
</dbReference>
<dbReference type="EMBL" id="JBJKBG010000003">
    <property type="protein sequence ID" value="KAL3746245.1"/>
    <property type="molecule type" value="Genomic_DNA"/>
</dbReference>